<dbReference type="AlphaFoldDB" id="A0A6P8Y4T3"/>
<feature type="signal peptide" evidence="6">
    <location>
        <begin position="1"/>
        <end position="18"/>
    </location>
</feature>
<dbReference type="GO" id="GO:0060271">
    <property type="term" value="P:cilium assembly"/>
    <property type="evidence" value="ECO:0007669"/>
    <property type="project" value="TreeGrafter"/>
</dbReference>
<dbReference type="InterPro" id="IPR040354">
    <property type="entry name" value="TCTN1-3"/>
</dbReference>
<evidence type="ECO:0000259" key="8">
    <source>
        <dbReference type="Pfam" id="PF25752"/>
    </source>
</evidence>
<feature type="domain" description="Tectonic-1-3 N-terminal" evidence="8">
    <location>
        <begin position="134"/>
        <end position="214"/>
    </location>
</feature>
<dbReference type="FunCoup" id="A0A6P8Y4T3">
    <property type="interactions" value="56"/>
</dbReference>
<accession>A0A6P8Y4T3</accession>
<keyword evidence="2 6" id="KW-0732">Signal</keyword>
<organism evidence="10">
    <name type="scientific">Thrips palmi</name>
    <name type="common">Melon thrips</name>
    <dbReference type="NCBI Taxonomy" id="161013"/>
    <lineage>
        <taxon>Eukaryota</taxon>
        <taxon>Metazoa</taxon>
        <taxon>Ecdysozoa</taxon>
        <taxon>Arthropoda</taxon>
        <taxon>Hexapoda</taxon>
        <taxon>Insecta</taxon>
        <taxon>Pterygota</taxon>
        <taxon>Neoptera</taxon>
        <taxon>Paraneoptera</taxon>
        <taxon>Thysanoptera</taxon>
        <taxon>Terebrantia</taxon>
        <taxon>Thripoidea</taxon>
        <taxon>Thripidae</taxon>
        <taxon>Thrips</taxon>
    </lineage>
</organism>
<evidence type="ECO:0000256" key="2">
    <source>
        <dbReference type="ARBA" id="ARBA00022729"/>
    </source>
</evidence>
<sequence length="781" mass="85030">MIAKAVAGFLLLLVLSEAASQTVGGILSVSPSTGSTCGVGSSDCPTDPALDATEIPTEIPVSLETSTSTSTEPASGNDSTTPSVATTAQETITQSPMVTSSKPNKGSSTTRSPPRKLPTTVKQPEGQILGYALSETCACDLMAFSCDINCCCDPDCTNFQHAAFSKCKVEGYPPYDNRYCYASKLVFLNNSEHILEQSQSGAFCIVRSNLAASVLYPSHPVFLSLQDFLRHWDRTHTPVWPELQAAPISVVEKPKPYSAGSPILLIRNSQSETFDLPASRLTAACSVKNAVLYLLPWSSKCMRKAPDGQHECDSVSSYIHYQLQNIVRSPLLVNQTELPSETVELCPENVCAPVTYFICSGSKVEEDYYTNNCKNISSKNVLFGLKNGVCFGVVKRLRLLFHHNGTDGILHIEAFMWLSNISLSDYSVTKPLHQSFSVQFKWARLNKTVGTITKNNTLNSMVEHAPFPRSGNPGYLIGQPVIAAFRVKQKLSANSSKDTSKDSAKLAKHDTIDLSHDPKQWLTLPGSNMNGMCDVTLAQRHIVTFGEDLHMSCGIAVSPRNISSHFSCNALRSRLLQLLLGDIAKSFHNGSFNADWGRIIAAFGSANVSKPQEWVPLLLDSQPPFTLLSEDSMSTIESKISNEDKLSDMSIDHPLQMCENVPLGIQLQLMHGRVGSPSNPQSKIFGAAMRFTPLQDIGWPCTSAACPQKQDALYLRVVSTVKFVDISSPAVTRFAEPPAIHIRLPPDFFYPFMATEGSSGASIHKTSMALVAAFLIPLLFI</sequence>
<dbReference type="KEGG" id="tpal:117641397"/>
<feature type="compositionally biased region" description="Low complexity" evidence="5">
    <location>
        <begin position="62"/>
        <end position="72"/>
    </location>
</feature>
<reference evidence="10" key="1">
    <citation type="submission" date="2025-08" db="UniProtKB">
        <authorList>
            <consortium name="RefSeq"/>
        </authorList>
    </citation>
    <scope>IDENTIFICATION</scope>
    <source>
        <tissue evidence="10">Total insect</tissue>
    </source>
</reference>
<evidence type="ECO:0000256" key="4">
    <source>
        <dbReference type="ARBA" id="ARBA00023180"/>
    </source>
</evidence>
<evidence type="ECO:0000256" key="6">
    <source>
        <dbReference type="SAM" id="SignalP"/>
    </source>
</evidence>
<dbReference type="OrthoDB" id="184109at2759"/>
<dbReference type="GeneID" id="117641397"/>
<dbReference type="InterPro" id="IPR057724">
    <property type="entry name" value="TCTN1-3_N"/>
</dbReference>
<evidence type="ECO:0000256" key="1">
    <source>
        <dbReference type="ARBA" id="ARBA00007633"/>
    </source>
</evidence>
<feature type="compositionally biased region" description="Polar residues" evidence="5">
    <location>
        <begin position="73"/>
        <end position="112"/>
    </location>
</feature>
<dbReference type="InterPro" id="IPR011677">
    <property type="entry name" value="TCTN1-3_dom"/>
</dbReference>
<dbReference type="PANTHER" id="PTHR14611">
    <property type="entry name" value="TECTONIC FAMILY MEMBER"/>
    <property type="match status" value="1"/>
</dbReference>
<dbReference type="Pfam" id="PF25752">
    <property type="entry name" value="DUF1619_N"/>
    <property type="match status" value="1"/>
</dbReference>
<feature type="chain" id="PRO_5028305579" evidence="6">
    <location>
        <begin position="19"/>
        <end position="781"/>
    </location>
</feature>
<evidence type="ECO:0000256" key="3">
    <source>
        <dbReference type="ARBA" id="ARBA00022794"/>
    </source>
</evidence>
<keyword evidence="3" id="KW-0970">Cilium biogenesis/degradation</keyword>
<dbReference type="InParanoid" id="A0A6P8Y4T3"/>
<feature type="domain" description="Tectonic-1-3" evidence="7">
    <location>
        <begin position="471"/>
        <end position="691"/>
    </location>
</feature>
<proteinExistence type="inferred from homology"/>
<comment type="similarity">
    <text evidence="1">Belongs to the tectonic family.</text>
</comment>
<keyword evidence="4" id="KW-0325">Glycoprotein</keyword>
<evidence type="ECO:0000259" key="7">
    <source>
        <dbReference type="Pfam" id="PF07773"/>
    </source>
</evidence>
<dbReference type="Proteomes" id="UP000515158">
    <property type="component" value="Unplaced"/>
</dbReference>
<dbReference type="RefSeq" id="XP_034234568.1">
    <property type="nucleotide sequence ID" value="XM_034378677.1"/>
</dbReference>
<feature type="region of interest" description="Disordered" evidence="5">
    <location>
        <begin position="31"/>
        <end position="122"/>
    </location>
</feature>
<dbReference type="Pfam" id="PF07773">
    <property type="entry name" value="TCTN_DUF1619"/>
    <property type="match status" value="2"/>
</dbReference>
<gene>
    <name evidence="10" type="primary">LOC117641397</name>
</gene>
<evidence type="ECO:0000313" key="10">
    <source>
        <dbReference type="RefSeq" id="XP_034234568.1"/>
    </source>
</evidence>
<evidence type="ECO:0000256" key="5">
    <source>
        <dbReference type="SAM" id="MobiDB-lite"/>
    </source>
</evidence>
<keyword evidence="9" id="KW-1185">Reference proteome</keyword>
<feature type="domain" description="Tectonic-1-3" evidence="7">
    <location>
        <begin position="256"/>
        <end position="440"/>
    </location>
</feature>
<name>A0A6P8Y4T3_THRPL</name>
<protein>
    <submittedName>
        <fullName evidence="10">Tectonic-1</fullName>
    </submittedName>
</protein>
<dbReference type="PANTHER" id="PTHR14611:SF2">
    <property type="entry name" value="TECTONIC"/>
    <property type="match status" value="1"/>
</dbReference>
<evidence type="ECO:0000313" key="9">
    <source>
        <dbReference type="Proteomes" id="UP000515158"/>
    </source>
</evidence>